<reference evidence="2" key="1">
    <citation type="submission" date="2010-04" db="EMBL/GenBank/DDBJ databases">
        <authorList>
            <person name="Reid K.E."/>
            <person name="Liao N."/>
            <person name="Chan S."/>
            <person name="Docking R."/>
            <person name="Taylor G."/>
            <person name="Moore R."/>
            <person name="Mayo M."/>
            <person name="Munro S."/>
            <person name="King J."/>
            <person name="Yanchuk A."/>
            <person name="Holt R."/>
            <person name="Jones S."/>
            <person name="Marra M."/>
            <person name="Ritland C.E."/>
            <person name="Ritland K."/>
            <person name="Bohlmann J."/>
        </authorList>
    </citation>
    <scope>NUCLEOTIDE SEQUENCE</scope>
    <source>
        <tissue evidence="2">Buds collected with no treatment. Collection October 2007</tissue>
    </source>
</reference>
<dbReference type="SUPFAM" id="SSF56784">
    <property type="entry name" value="HAD-like"/>
    <property type="match status" value="1"/>
</dbReference>
<dbReference type="PANTHER" id="PTHR31284:SF10">
    <property type="entry name" value="ACID PHOSPHATASE-LIKE PROTEIN"/>
    <property type="match status" value="1"/>
</dbReference>
<proteinExistence type="evidence at transcript level"/>
<accession>D5A8G7</accession>
<dbReference type="Gene3D" id="3.40.50.1000">
    <property type="entry name" value="HAD superfamily/HAD-like"/>
    <property type="match status" value="1"/>
</dbReference>
<dbReference type="Pfam" id="PF03767">
    <property type="entry name" value="Acid_phosphat_B"/>
    <property type="match status" value="1"/>
</dbReference>
<keyword evidence="1" id="KW-0732">Signal</keyword>
<dbReference type="CDD" id="cd07535">
    <property type="entry name" value="HAD_VSP"/>
    <property type="match status" value="1"/>
</dbReference>
<evidence type="ECO:0008006" key="3">
    <source>
        <dbReference type="Google" id="ProtNLM"/>
    </source>
</evidence>
<organism evidence="2">
    <name type="scientific">Picea sitchensis</name>
    <name type="common">Sitka spruce</name>
    <name type="synonym">Pinus sitchensis</name>
    <dbReference type="NCBI Taxonomy" id="3332"/>
    <lineage>
        <taxon>Eukaryota</taxon>
        <taxon>Viridiplantae</taxon>
        <taxon>Streptophyta</taxon>
        <taxon>Embryophyta</taxon>
        <taxon>Tracheophyta</taxon>
        <taxon>Spermatophyta</taxon>
        <taxon>Pinopsida</taxon>
        <taxon>Pinidae</taxon>
        <taxon>Conifers I</taxon>
        <taxon>Pinales</taxon>
        <taxon>Pinaceae</taxon>
        <taxon>Picea</taxon>
    </lineage>
</organism>
<evidence type="ECO:0000256" key="1">
    <source>
        <dbReference type="ARBA" id="ARBA00022729"/>
    </source>
</evidence>
<dbReference type="PANTHER" id="PTHR31284">
    <property type="entry name" value="ACID PHOSPHATASE-LIKE PROTEIN"/>
    <property type="match status" value="1"/>
</dbReference>
<dbReference type="AlphaFoldDB" id="D5A8G7"/>
<dbReference type="InterPro" id="IPR023214">
    <property type="entry name" value="HAD_sf"/>
</dbReference>
<evidence type="ECO:0000313" key="2">
    <source>
        <dbReference type="EMBL" id="ADE75836.1"/>
    </source>
</evidence>
<dbReference type="EMBL" id="BT122460">
    <property type="protein sequence ID" value="ADE75836.1"/>
    <property type="molecule type" value="mRNA"/>
</dbReference>
<protein>
    <recommendedName>
        <fullName evidence="3">Acid phosphatase</fullName>
    </recommendedName>
</protein>
<name>D5A8G7_PICSI</name>
<dbReference type="InterPro" id="IPR005519">
    <property type="entry name" value="Acid_phosphat_B-like"/>
</dbReference>
<dbReference type="InterPro" id="IPR036412">
    <property type="entry name" value="HAD-like_sf"/>
</dbReference>
<sequence>MLGGQYQKDLNFTVNLAREYLHSEEVKAVGDGKDAWIFDIDETTLSNIGYYEQNDFGGAPYNHTKYFTWVMEKKATAINETLVFYNELRTIGFSVFFITGRRYMYRDVTADNLLRAGYKDWAGLLMREPDDKPSRVKNLKVTKRGQLEKDGYRIWGNMGDQWSDITGDPVGSRTFKLPNPMYYVG</sequence>